<organism evidence="2 4">
    <name type="scientific">Perkinsus olseni</name>
    <name type="common">Perkinsus atlanticus</name>
    <dbReference type="NCBI Taxonomy" id="32597"/>
    <lineage>
        <taxon>Eukaryota</taxon>
        <taxon>Sar</taxon>
        <taxon>Alveolata</taxon>
        <taxon>Perkinsozoa</taxon>
        <taxon>Perkinsea</taxon>
        <taxon>Perkinsida</taxon>
        <taxon>Perkinsidae</taxon>
        <taxon>Perkinsus</taxon>
    </lineage>
</organism>
<keyword evidence="4" id="KW-1185">Reference proteome</keyword>
<name>A0A7J6QU53_PEROL</name>
<evidence type="ECO:0000313" key="5">
    <source>
        <dbReference type="Proteomes" id="UP000574390"/>
    </source>
</evidence>
<gene>
    <name evidence="2" type="primary">LARP4B_1</name>
    <name evidence="3" type="synonym">LARP4B_3</name>
    <name evidence="3" type="ORF">FOZ62_020203</name>
    <name evidence="2" type="ORF">FOZ63_001516</name>
</gene>
<dbReference type="Proteomes" id="UP000553632">
    <property type="component" value="Unassembled WGS sequence"/>
</dbReference>
<reference evidence="4 5" key="1">
    <citation type="submission" date="2020-04" db="EMBL/GenBank/DDBJ databases">
        <title>Perkinsus olseni comparative genomics.</title>
        <authorList>
            <person name="Bogema D.R."/>
        </authorList>
    </citation>
    <scope>NUCLEOTIDE SEQUENCE [LARGE SCALE GENOMIC DNA]</scope>
    <source>
        <strain evidence="3">ATCC PRA-205</strain>
        <strain evidence="2 4">ATCC PRA-207</strain>
    </source>
</reference>
<feature type="non-terminal residue" evidence="2">
    <location>
        <position position="99"/>
    </location>
</feature>
<dbReference type="AlphaFoldDB" id="A0A7J6QU53"/>
<evidence type="ECO:0000313" key="2">
    <source>
        <dbReference type="EMBL" id="KAF4711878.1"/>
    </source>
</evidence>
<feature type="compositionally biased region" description="Low complexity" evidence="1">
    <location>
        <begin position="66"/>
        <end position="99"/>
    </location>
</feature>
<dbReference type="GO" id="GO:1990904">
    <property type="term" value="C:ribonucleoprotein complex"/>
    <property type="evidence" value="ECO:0007669"/>
    <property type="project" value="UniProtKB-KW"/>
</dbReference>
<proteinExistence type="predicted"/>
<evidence type="ECO:0000313" key="3">
    <source>
        <dbReference type="EMBL" id="KAF4741246.1"/>
    </source>
</evidence>
<dbReference type="EMBL" id="JABANO010030440">
    <property type="protein sequence ID" value="KAF4711878.1"/>
    <property type="molecule type" value="Genomic_DNA"/>
</dbReference>
<accession>A0A7J6QU53</accession>
<dbReference type="Proteomes" id="UP000574390">
    <property type="component" value="Unassembled WGS sequence"/>
</dbReference>
<evidence type="ECO:0000313" key="4">
    <source>
        <dbReference type="Proteomes" id="UP000553632"/>
    </source>
</evidence>
<keyword evidence="2" id="KW-0687">Ribonucleoprotein</keyword>
<sequence>EKYPDITGDETKYSYDYRKYTRKEIEAICDGMKASALYKPDAMVKIERQLGEGVFRKTPNREWFHAPSSPTTTAAAAKKTATASKGDKATATTSTTVKA</sequence>
<protein>
    <submittedName>
        <fullName evidence="2">La ribonucleoprotein domain member 4B</fullName>
    </submittedName>
</protein>
<comment type="caution">
    <text evidence="2">The sequence shown here is derived from an EMBL/GenBank/DDBJ whole genome shotgun (WGS) entry which is preliminary data.</text>
</comment>
<feature type="region of interest" description="Disordered" evidence="1">
    <location>
        <begin position="61"/>
        <end position="99"/>
    </location>
</feature>
<evidence type="ECO:0000256" key="1">
    <source>
        <dbReference type="SAM" id="MobiDB-lite"/>
    </source>
</evidence>
<dbReference type="EMBL" id="JABANM010009230">
    <property type="protein sequence ID" value="KAF4741246.1"/>
    <property type="molecule type" value="Genomic_DNA"/>
</dbReference>